<comment type="similarity">
    <text evidence="1">In the C-terminal section; belongs to the class-I pyridoxal-phosphate-dependent aminotransferase family.</text>
</comment>
<evidence type="ECO:0000313" key="8">
    <source>
        <dbReference type="Proteomes" id="UP000306790"/>
    </source>
</evidence>
<evidence type="ECO:0000256" key="2">
    <source>
        <dbReference type="ARBA" id="ARBA00022898"/>
    </source>
</evidence>
<keyword evidence="7" id="KW-0808">Transferase</keyword>
<dbReference type="InterPro" id="IPR036388">
    <property type="entry name" value="WH-like_DNA-bd_sf"/>
</dbReference>
<name>A0ABY2PS26_9ENTR</name>
<dbReference type="InterPro" id="IPR015421">
    <property type="entry name" value="PyrdxlP-dep_Trfase_major"/>
</dbReference>
<dbReference type="SUPFAM" id="SSF46785">
    <property type="entry name" value="Winged helix' DNA-binding domain"/>
    <property type="match status" value="1"/>
</dbReference>
<keyword evidence="7" id="KW-0032">Aminotransferase</keyword>
<dbReference type="Gene3D" id="3.40.640.10">
    <property type="entry name" value="Type I PLP-dependent aspartate aminotransferase-like (Major domain)"/>
    <property type="match status" value="1"/>
</dbReference>
<reference evidence="7 8" key="1">
    <citation type="submission" date="2018-05" db="EMBL/GenBank/DDBJ databases">
        <title>Isolation and genomic analyses of lactose-positive bacteria from faecal samples of preterm neonates.</title>
        <authorList>
            <person name="Chen Y."/>
            <person name="Brook T.C."/>
            <person name="O'Neill I."/>
            <person name="Soe C.Z."/>
            <person name="Hall L.J."/>
            <person name="Hoyles L."/>
        </authorList>
    </citation>
    <scope>NUCLEOTIDE SEQUENCE [LARGE SCALE GENOMIC DNA]</scope>
    <source>
        <strain evidence="7 8">P080C CL</strain>
    </source>
</reference>
<dbReference type="Proteomes" id="UP000306790">
    <property type="component" value="Unassembled WGS sequence"/>
</dbReference>
<dbReference type="InterPro" id="IPR000524">
    <property type="entry name" value="Tscrpt_reg_HTH_GntR"/>
</dbReference>
<evidence type="ECO:0000256" key="5">
    <source>
        <dbReference type="ARBA" id="ARBA00023163"/>
    </source>
</evidence>
<dbReference type="InterPro" id="IPR051446">
    <property type="entry name" value="HTH_trans_reg/aminotransferase"/>
</dbReference>
<evidence type="ECO:0000256" key="3">
    <source>
        <dbReference type="ARBA" id="ARBA00023015"/>
    </source>
</evidence>
<dbReference type="SMART" id="SM00345">
    <property type="entry name" value="HTH_GNTR"/>
    <property type="match status" value="1"/>
</dbReference>
<dbReference type="SUPFAM" id="SSF53383">
    <property type="entry name" value="PLP-dependent transferases"/>
    <property type="match status" value="1"/>
</dbReference>
<evidence type="ECO:0000313" key="7">
    <source>
        <dbReference type="EMBL" id="THE34825.1"/>
    </source>
</evidence>
<keyword evidence="3" id="KW-0805">Transcription regulation</keyword>
<dbReference type="GO" id="GO:0008483">
    <property type="term" value="F:transaminase activity"/>
    <property type="evidence" value="ECO:0007669"/>
    <property type="project" value="UniProtKB-KW"/>
</dbReference>
<dbReference type="PANTHER" id="PTHR46577:SF1">
    <property type="entry name" value="HTH-TYPE TRANSCRIPTIONAL REGULATORY PROTEIN GABR"/>
    <property type="match status" value="1"/>
</dbReference>
<organism evidence="7 8">
    <name type="scientific">Citrobacter murliniae</name>
    <dbReference type="NCBI Taxonomy" id="67829"/>
    <lineage>
        <taxon>Bacteria</taxon>
        <taxon>Pseudomonadati</taxon>
        <taxon>Pseudomonadota</taxon>
        <taxon>Gammaproteobacteria</taxon>
        <taxon>Enterobacterales</taxon>
        <taxon>Enterobacteriaceae</taxon>
        <taxon>Citrobacter</taxon>
        <taxon>Citrobacter freundii complex</taxon>
    </lineage>
</organism>
<keyword evidence="4" id="KW-0238">DNA-binding</keyword>
<gene>
    <name evidence="7" type="ORF">DJ535_20190</name>
</gene>
<keyword evidence="8" id="KW-1185">Reference proteome</keyword>
<keyword evidence="5" id="KW-0804">Transcription</keyword>
<evidence type="ECO:0000256" key="1">
    <source>
        <dbReference type="ARBA" id="ARBA00005384"/>
    </source>
</evidence>
<dbReference type="CDD" id="cd07377">
    <property type="entry name" value="WHTH_GntR"/>
    <property type="match status" value="1"/>
</dbReference>
<dbReference type="InterPro" id="IPR036390">
    <property type="entry name" value="WH_DNA-bd_sf"/>
</dbReference>
<proteinExistence type="inferred from homology"/>
<dbReference type="InterPro" id="IPR015424">
    <property type="entry name" value="PyrdxlP-dep_Trfase"/>
</dbReference>
<comment type="caution">
    <text evidence="7">The sequence shown here is derived from an EMBL/GenBank/DDBJ whole genome shotgun (WGS) entry which is preliminary data.</text>
</comment>
<feature type="domain" description="HTH gntR-type" evidence="6">
    <location>
        <begin position="20"/>
        <end position="87"/>
    </location>
</feature>
<dbReference type="RefSeq" id="WP_048221375.1">
    <property type="nucleotide sequence ID" value="NZ_QFVP01000015.1"/>
</dbReference>
<dbReference type="Pfam" id="PF00392">
    <property type="entry name" value="GntR"/>
    <property type="match status" value="1"/>
</dbReference>
<dbReference type="CDD" id="cd00609">
    <property type="entry name" value="AAT_like"/>
    <property type="match status" value="1"/>
</dbReference>
<dbReference type="EMBL" id="QFVP01000015">
    <property type="protein sequence ID" value="THE34825.1"/>
    <property type="molecule type" value="Genomic_DNA"/>
</dbReference>
<dbReference type="PROSITE" id="PS50949">
    <property type="entry name" value="HTH_GNTR"/>
    <property type="match status" value="1"/>
</dbReference>
<dbReference type="InterPro" id="IPR004839">
    <property type="entry name" value="Aminotransferase_I/II_large"/>
</dbReference>
<dbReference type="Pfam" id="PF00155">
    <property type="entry name" value="Aminotran_1_2"/>
    <property type="match status" value="1"/>
</dbReference>
<keyword evidence="2" id="KW-0663">Pyridoxal phosphate</keyword>
<protein>
    <submittedName>
        <fullName evidence="7">PLP-dependent aminotransferase family protein</fullName>
    </submittedName>
</protein>
<sequence>MFDITAPLTPGAISPGGEPLSLQKQLTERIQQAILSGHLPAGSSLISSRTLAKELGVSRNTVVNVYEHLAAEGYILADRQGTRVASLSGADRKNVSPVSPDTPAVRLADRLRPILETPLQPVHDALLSPGMPAIREFPLAAWRRSLDRAVRQLQSHSLGYSEPAGERTLREAIATHLYVARGVRCDVSQIIVTEGAKQALELCVTLLTDPGDTVWMEDPGYRGAKAAFSAGNLHTVLMAVDEEGIRVPKDAWTTHTPRLIYTSPAHQYPTGAVMSVARRLALISKASRTGAWLIEDDYDGDFRHSGGPIASMQGLVSHTPVLYIGSFSKTMFPSLKLGFLVLPARVMAQAKTVLNEILRNGQQLQQMAMADFMKSGEFGRHLGRMRRLYRERQRILREALIADFSPDQILGGKSGMHLTLKLAAGDDDKRIAELAHQHGLGVQALSSFCTRPGAVSGLVIGYGNTSSNDIPAAIGMLTDLIKQGRNVKTCRS</sequence>
<evidence type="ECO:0000256" key="4">
    <source>
        <dbReference type="ARBA" id="ARBA00023125"/>
    </source>
</evidence>
<dbReference type="Gene3D" id="1.10.10.10">
    <property type="entry name" value="Winged helix-like DNA-binding domain superfamily/Winged helix DNA-binding domain"/>
    <property type="match status" value="1"/>
</dbReference>
<accession>A0ABY2PS26</accession>
<dbReference type="PANTHER" id="PTHR46577">
    <property type="entry name" value="HTH-TYPE TRANSCRIPTIONAL REGULATORY PROTEIN GABR"/>
    <property type="match status" value="1"/>
</dbReference>
<evidence type="ECO:0000259" key="6">
    <source>
        <dbReference type="PROSITE" id="PS50949"/>
    </source>
</evidence>